<evidence type="ECO:0000313" key="4">
    <source>
        <dbReference type="EMBL" id="KAJ8504397.1"/>
    </source>
</evidence>
<dbReference type="Gene3D" id="1.10.510.10">
    <property type="entry name" value="Transferase(Phosphotransferase) domain 1"/>
    <property type="match status" value="1"/>
</dbReference>
<dbReference type="SMART" id="SM00220">
    <property type="entry name" value="S_TKc"/>
    <property type="match status" value="1"/>
</dbReference>
<name>A0AAV8Q8N1_ENSVE</name>
<dbReference type="InterPro" id="IPR000719">
    <property type="entry name" value="Prot_kinase_dom"/>
</dbReference>
<keyword evidence="1" id="KW-0547">Nucleotide-binding</keyword>
<dbReference type="CDD" id="cd14066">
    <property type="entry name" value="STKc_IRAK"/>
    <property type="match status" value="1"/>
</dbReference>
<dbReference type="GO" id="GO:0005524">
    <property type="term" value="F:ATP binding"/>
    <property type="evidence" value="ECO:0007669"/>
    <property type="project" value="UniProtKB-KW"/>
</dbReference>
<feature type="domain" description="Protein kinase" evidence="3">
    <location>
        <begin position="126"/>
        <end position="397"/>
    </location>
</feature>
<dbReference type="InterPro" id="IPR001245">
    <property type="entry name" value="Ser-Thr/Tyr_kinase_cat_dom"/>
</dbReference>
<evidence type="ECO:0000313" key="5">
    <source>
        <dbReference type="Proteomes" id="UP001222027"/>
    </source>
</evidence>
<dbReference type="PANTHER" id="PTHR47989:SF43">
    <property type="entry name" value="CALCIUM_CALMODULIN-REGULATED RECEPTOR-LIKE KINASE 2"/>
    <property type="match status" value="1"/>
</dbReference>
<comment type="caution">
    <text evidence="4">The sequence shown here is derived from an EMBL/GenBank/DDBJ whole genome shotgun (WGS) entry which is preliminary data.</text>
</comment>
<dbReference type="AlphaFoldDB" id="A0AAV8Q8N1"/>
<dbReference type="SUPFAM" id="SSF56112">
    <property type="entry name" value="Protein kinase-like (PK-like)"/>
    <property type="match status" value="1"/>
</dbReference>
<dbReference type="Proteomes" id="UP001222027">
    <property type="component" value="Unassembled WGS sequence"/>
</dbReference>
<dbReference type="Gene3D" id="3.30.200.20">
    <property type="entry name" value="Phosphorylase Kinase, domain 1"/>
    <property type="match status" value="1"/>
</dbReference>
<dbReference type="PROSITE" id="PS00108">
    <property type="entry name" value="PROTEIN_KINASE_ST"/>
    <property type="match status" value="1"/>
</dbReference>
<sequence>MIMKGEEEYDKNERRTLVYRRLQSGNRLLSLCVETNSKCYLPLRFKRLYRKRSHDQHQSRDLIIASVPIRANGVNTSMDLSATLSDSGINSGFQYMAKRNANTKDLFASLSGIPRYSYKDIQKATKNFTTVLGQGSFGPVYKAAMPTGELVAVKVLSSNSSQGEKEFQTEVLLLSRLHHRNLVNLVGYCIDKSQRMLIYEFMTNGNLANFLYSDSPRILSWEERLQIASDVSHGIEYLHEGAIPPVIHRDLKSANILLDKSMRAKVADFGLSKEETFDDRKSGLKGTYGYMDPDYMSTNQFTKKSDIYSFGIILFELITAINPQQGLLDYINLAVIGEDGKADWEEILDKKLVGRSNPEEVRLLADIAYKCLHKTPRKRPSIADLTLSISSIRQRRLINSDTLPSSRSDDASGILGRIDSQQVELSNMTSLRSYMSRKHEISS</sequence>
<reference evidence="4 5" key="1">
    <citation type="submission" date="2022-12" db="EMBL/GenBank/DDBJ databases">
        <title>Chromosome-scale assembly of the Ensete ventricosum genome.</title>
        <authorList>
            <person name="Dussert Y."/>
            <person name="Stocks J."/>
            <person name="Wendawek A."/>
            <person name="Woldeyes F."/>
            <person name="Nichols R.A."/>
            <person name="Borrell J.S."/>
        </authorList>
    </citation>
    <scope>NUCLEOTIDE SEQUENCE [LARGE SCALE GENOMIC DNA]</scope>
    <source>
        <strain evidence="5">cv. Maze</strain>
        <tissue evidence="4">Seeds</tissue>
    </source>
</reference>
<keyword evidence="5" id="KW-1185">Reference proteome</keyword>
<protein>
    <recommendedName>
        <fullName evidence="3">Protein kinase domain-containing protein</fullName>
    </recommendedName>
</protein>
<dbReference type="Pfam" id="PF07714">
    <property type="entry name" value="PK_Tyr_Ser-Thr"/>
    <property type="match status" value="1"/>
</dbReference>
<organism evidence="4 5">
    <name type="scientific">Ensete ventricosum</name>
    <name type="common">Abyssinian banana</name>
    <name type="synonym">Musa ensete</name>
    <dbReference type="NCBI Taxonomy" id="4639"/>
    <lineage>
        <taxon>Eukaryota</taxon>
        <taxon>Viridiplantae</taxon>
        <taxon>Streptophyta</taxon>
        <taxon>Embryophyta</taxon>
        <taxon>Tracheophyta</taxon>
        <taxon>Spermatophyta</taxon>
        <taxon>Magnoliopsida</taxon>
        <taxon>Liliopsida</taxon>
        <taxon>Zingiberales</taxon>
        <taxon>Musaceae</taxon>
        <taxon>Ensete</taxon>
    </lineage>
</organism>
<dbReference type="EMBL" id="JAQQAF010000002">
    <property type="protein sequence ID" value="KAJ8504397.1"/>
    <property type="molecule type" value="Genomic_DNA"/>
</dbReference>
<dbReference type="InterPro" id="IPR008271">
    <property type="entry name" value="Ser/Thr_kinase_AS"/>
</dbReference>
<accession>A0AAV8Q8N1</accession>
<dbReference type="GO" id="GO:0004672">
    <property type="term" value="F:protein kinase activity"/>
    <property type="evidence" value="ECO:0007669"/>
    <property type="project" value="InterPro"/>
</dbReference>
<proteinExistence type="predicted"/>
<dbReference type="PANTHER" id="PTHR47989">
    <property type="entry name" value="OS01G0750732 PROTEIN"/>
    <property type="match status" value="1"/>
</dbReference>
<evidence type="ECO:0000259" key="3">
    <source>
        <dbReference type="PROSITE" id="PS50011"/>
    </source>
</evidence>
<dbReference type="PROSITE" id="PS50011">
    <property type="entry name" value="PROTEIN_KINASE_DOM"/>
    <property type="match status" value="1"/>
</dbReference>
<evidence type="ECO:0000256" key="1">
    <source>
        <dbReference type="ARBA" id="ARBA00022741"/>
    </source>
</evidence>
<evidence type="ECO:0000256" key="2">
    <source>
        <dbReference type="ARBA" id="ARBA00022840"/>
    </source>
</evidence>
<gene>
    <name evidence="4" type="ORF">OPV22_005283</name>
</gene>
<dbReference type="InterPro" id="IPR011009">
    <property type="entry name" value="Kinase-like_dom_sf"/>
</dbReference>
<keyword evidence="2" id="KW-0067">ATP-binding</keyword>
<dbReference type="FunFam" id="3.30.200.20:FF:000274">
    <property type="entry name" value="Calcium/calmodulin-regulated receptor-like kinase 1"/>
    <property type="match status" value="1"/>
</dbReference>